<name>A0A1A7BKX8_9SPHN</name>
<proteinExistence type="predicted"/>
<dbReference type="SUPFAM" id="SSF51905">
    <property type="entry name" value="FAD/NAD(P)-binding domain"/>
    <property type="match status" value="1"/>
</dbReference>
<comment type="caution">
    <text evidence="2">The sequence shown here is derived from an EMBL/GenBank/DDBJ whole genome shotgun (WGS) entry which is preliminary data.</text>
</comment>
<keyword evidence="2" id="KW-0812">Transmembrane</keyword>
<dbReference type="Pfam" id="PF01593">
    <property type="entry name" value="Amino_oxidase"/>
    <property type="match status" value="1"/>
</dbReference>
<protein>
    <submittedName>
        <fullName evidence="2">Putative transmembrane protein</fullName>
    </submittedName>
</protein>
<reference evidence="2 3" key="1">
    <citation type="submission" date="2016-06" db="EMBL/GenBank/DDBJ databases">
        <title>Genome sequence of Porphyrobacter dokdonensis DSW-74.</title>
        <authorList>
            <person name="Kim J.F."/>
            <person name="Song J.Y."/>
        </authorList>
    </citation>
    <scope>NUCLEOTIDE SEQUENCE [LARGE SCALE GENOMIC DNA]</scope>
    <source>
        <strain evidence="2 3">DSW-74</strain>
    </source>
</reference>
<dbReference type="InterPro" id="IPR002937">
    <property type="entry name" value="Amino_oxidase"/>
</dbReference>
<dbReference type="GO" id="GO:0016491">
    <property type="term" value="F:oxidoreductase activity"/>
    <property type="evidence" value="ECO:0007669"/>
    <property type="project" value="InterPro"/>
</dbReference>
<evidence type="ECO:0000313" key="3">
    <source>
        <dbReference type="Proteomes" id="UP000092484"/>
    </source>
</evidence>
<dbReference type="Proteomes" id="UP000092484">
    <property type="component" value="Unassembled WGS sequence"/>
</dbReference>
<dbReference type="AlphaFoldDB" id="A0A1A7BKX8"/>
<evidence type="ECO:0000313" key="2">
    <source>
        <dbReference type="EMBL" id="OBV12142.1"/>
    </source>
</evidence>
<dbReference type="STRING" id="1300349.I603_0273"/>
<organism evidence="2 3">
    <name type="scientific">Erythrobacter dokdonensis DSW-74</name>
    <dbReference type="NCBI Taxonomy" id="1300349"/>
    <lineage>
        <taxon>Bacteria</taxon>
        <taxon>Pseudomonadati</taxon>
        <taxon>Pseudomonadota</taxon>
        <taxon>Alphaproteobacteria</taxon>
        <taxon>Sphingomonadales</taxon>
        <taxon>Erythrobacteraceae</taxon>
        <taxon>Erythrobacter/Porphyrobacter group</taxon>
        <taxon>Erythrobacter</taxon>
    </lineage>
</organism>
<keyword evidence="2" id="KW-0472">Membrane</keyword>
<dbReference type="Pfam" id="PF13450">
    <property type="entry name" value="NAD_binding_8"/>
    <property type="match status" value="1"/>
</dbReference>
<dbReference type="PANTHER" id="PTHR16128:SF5">
    <property type="entry name" value="FAD_NAD(P)-BINDING OXIDOREDUCTASE FAMILY PROTEIN"/>
    <property type="match status" value="1"/>
</dbReference>
<evidence type="ECO:0000259" key="1">
    <source>
        <dbReference type="Pfam" id="PF01593"/>
    </source>
</evidence>
<keyword evidence="3" id="KW-1185">Reference proteome</keyword>
<dbReference type="InterPro" id="IPR036188">
    <property type="entry name" value="FAD/NAD-bd_sf"/>
</dbReference>
<gene>
    <name evidence="2" type="ORF">I603_0273</name>
</gene>
<feature type="domain" description="Amine oxidase" evidence="1">
    <location>
        <begin position="97"/>
        <end position="320"/>
    </location>
</feature>
<dbReference type="PATRIC" id="fig|1300349.4.peg.270"/>
<accession>A0A1A7BKX8</accession>
<dbReference type="PANTHER" id="PTHR16128">
    <property type="entry name" value="FAD/NAD(P)-BINDING OXIDOREDUCTASE FAMILY PROTEIN"/>
    <property type="match status" value="1"/>
</dbReference>
<dbReference type="Gene3D" id="3.50.50.60">
    <property type="entry name" value="FAD/NAD(P)-binding domain"/>
    <property type="match status" value="1"/>
</dbReference>
<dbReference type="Gene3D" id="3.90.660.10">
    <property type="match status" value="1"/>
</dbReference>
<sequence length="329" mass="34622">MRWRRMDEDYSDYLVIGAGMAGLACATELARSGASVTVLDKGRGPGGRMATRRVEIAGETVSFDHGAQYFTARDAAFRDAVAAWEQAGVVARWPAAGEQAWVGVPGMNAPIRAMASALDVRWGVRAERLLRDGTRWRVVAGELSFTAARVLVAVPAEQAAALLAEAAPELAALAAGVGSAPCWAVMAAFSERLSQAADTFRSDAAPVSWAARNSAKPGRSGAEGWVIHASPARSRELLDVPREEVAHILLADFFAACRIAPVTPVHLDAHRWLYALPQPLAGEDARFDPALGLGIAGDWLHSPRVEGAFVSGRALAALVLAQAAAGAGQ</sequence>
<dbReference type="EMBL" id="LZYB01000001">
    <property type="protein sequence ID" value="OBV12142.1"/>
    <property type="molecule type" value="Genomic_DNA"/>
</dbReference>
<dbReference type="PROSITE" id="PS51257">
    <property type="entry name" value="PROKAR_LIPOPROTEIN"/>
    <property type="match status" value="1"/>
</dbReference>